<proteinExistence type="predicted"/>
<evidence type="ECO:0000313" key="4">
    <source>
        <dbReference type="EMBL" id="EPF29967.1"/>
    </source>
</evidence>
<dbReference type="GO" id="GO:0003677">
    <property type="term" value="F:DNA binding"/>
    <property type="evidence" value="ECO:0007669"/>
    <property type="project" value="InterPro"/>
</dbReference>
<evidence type="ECO:0000313" key="5">
    <source>
        <dbReference type="EMBL" id="EPF30028.1"/>
    </source>
</evidence>
<dbReference type="PANTHER" id="PTHR30298">
    <property type="entry name" value="H REPEAT-ASSOCIATED PREDICTED TRANSPOSASE"/>
    <property type="match status" value="1"/>
</dbReference>
<feature type="domain" description="Transposase IS4-like" evidence="1">
    <location>
        <begin position="120"/>
        <end position="353"/>
    </location>
</feature>
<dbReference type="Pfam" id="PF01609">
    <property type="entry name" value="DDE_Tnp_1"/>
    <property type="match status" value="1"/>
</dbReference>
<accession>A0AA87TFX9</accession>
<dbReference type="NCBIfam" id="NF033564">
    <property type="entry name" value="transpos_ISAs1"/>
    <property type="match status" value="1"/>
</dbReference>
<protein>
    <recommendedName>
        <fullName evidence="1">Transposase IS4-like domain-containing protein</fullName>
    </recommendedName>
</protein>
<dbReference type="InterPro" id="IPR051698">
    <property type="entry name" value="Transposase_11-like"/>
</dbReference>
<reference evidence="4 6" key="1">
    <citation type="submission" date="2013-04" db="EMBL/GenBank/DDBJ databases">
        <title>The Genome Sequence of Treponema medium ATCC 700293.</title>
        <authorList>
            <consortium name="The Broad Institute Genomics Platform"/>
            <person name="Earl A."/>
            <person name="Ward D."/>
            <person name="Feldgarden M."/>
            <person name="Gevers D."/>
            <person name="Leonetti C."/>
            <person name="Blanton J.M."/>
            <person name="Dewhirst F.E."/>
            <person name="Izard J."/>
            <person name="Walker B."/>
            <person name="Young S."/>
            <person name="Zeng Q."/>
            <person name="Gargeya S."/>
            <person name="Fitzgerald M."/>
            <person name="Haas B."/>
            <person name="Abouelleil A."/>
            <person name="Allen A.W."/>
            <person name="Alvarado L."/>
            <person name="Arachchi H.M."/>
            <person name="Berlin A.M."/>
            <person name="Chapman S.B."/>
            <person name="Gainer-Dewar J."/>
            <person name="Goldberg J."/>
            <person name="Griggs A."/>
            <person name="Gujja S."/>
            <person name="Hansen M."/>
            <person name="Howarth C."/>
            <person name="Imamovic A."/>
            <person name="Ireland A."/>
            <person name="Larimer J."/>
            <person name="McCowan C."/>
            <person name="Murphy C."/>
            <person name="Pearson M."/>
            <person name="Poon T.W."/>
            <person name="Priest M."/>
            <person name="Roberts A."/>
            <person name="Saif S."/>
            <person name="Shea T."/>
            <person name="Sisk P."/>
            <person name="Sykes S."/>
            <person name="Wortman J."/>
            <person name="Nusbaum C."/>
            <person name="Birren B."/>
        </authorList>
    </citation>
    <scope>NUCLEOTIDE SEQUENCE [LARGE SCALE GENOMIC DNA]</scope>
    <source>
        <strain evidence="4 6">ATCC 700293</strain>
    </source>
</reference>
<dbReference type="EMBL" id="ATFE01000001">
    <property type="protein sequence ID" value="EPF30028.1"/>
    <property type="molecule type" value="Genomic_DNA"/>
</dbReference>
<dbReference type="InterPro" id="IPR047647">
    <property type="entry name" value="ISAs1_transpos"/>
</dbReference>
<dbReference type="GO" id="GO:0004803">
    <property type="term" value="F:transposase activity"/>
    <property type="evidence" value="ECO:0007669"/>
    <property type="project" value="InterPro"/>
</dbReference>
<evidence type="ECO:0000313" key="3">
    <source>
        <dbReference type="EMBL" id="EPF29783.1"/>
    </source>
</evidence>
<organism evidence="4 6">
    <name type="scientific">Treponema medium ATCC 700293</name>
    <dbReference type="NCBI Taxonomy" id="1125700"/>
    <lineage>
        <taxon>Bacteria</taxon>
        <taxon>Pseudomonadati</taxon>
        <taxon>Spirochaetota</taxon>
        <taxon>Spirochaetia</taxon>
        <taxon>Spirochaetales</taxon>
        <taxon>Treponemataceae</taxon>
        <taxon>Treponema</taxon>
    </lineage>
</organism>
<evidence type="ECO:0000259" key="1">
    <source>
        <dbReference type="Pfam" id="PF01609"/>
    </source>
</evidence>
<dbReference type="AlphaFoldDB" id="A0AA87TFX9"/>
<dbReference type="Proteomes" id="UP000014634">
    <property type="component" value="Unassembled WGS sequence"/>
</dbReference>
<comment type="caution">
    <text evidence="4">The sequence shown here is derived from an EMBL/GenBank/DDBJ whole genome shotgun (WGS) entry which is preliminary data.</text>
</comment>
<dbReference type="EMBL" id="ATFE01000003">
    <property type="protein sequence ID" value="EPF29783.1"/>
    <property type="molecule type" value="Genomic_DNA"/>
</dbReference>
<name>A0AA87TFX9_TREMD</name>
<gene>
    <name evidence="5" type="ORF">HMPREF9195_00039</name>
    <name evidence="4" type="ORF">HMPREF9195_00187</name>
    <name evidence="3" type="ORF">HMPREF9195_00488</name>
    <name evidence="2" type="ORF">HMPREF9195_01315</name>
</gene>
<dbReference type="GO" id="GO:0006313">
    <property type="term" value="P:DNA transposition"/>
    <property type="evidence" value="ECO:0007669"/>
    <property type="project" value="InterPro"/>
</dbReference>
<dbReference type="RefSeq" id="WP_016522120.1">
    <property type="nucleotide sequence ID" value="NZ_KE332517.1"/>
</dbReference>
<dbReference type="PANTHER" id="PTHR30298:SF0">
    <property type="entry name" value="PROTEIN YBFL-RELATED"/>
    <property type="match status" value="1"/>
</dbReference>
<sequence length="388" mass="44362">MRWEELEDALEVLQSEREYDGYFCSIKDAVIIVILGSLCDLKSVKKIHAWATSEHVKVFLEKEFGIKRIPCYWWLLSLLAMVSPESLNRCMKNWVSSLVPHLAEKLEAEEEEQNKKKKKSLTIAIDGKEIRSTGKMKKYDSPLHIVSAQIGELGLTLAQETVQSKSNEIPAVQELIKTLEIEGCMVVADALNCQIQTAQAIIDAKADYLLSAKGNQKELMNDIAAYVQDEKLRSTMDSVTQTEKGHGRIETRSAYTTDDVEWQPGGRVWPAVKCIGVVHTRFETDKGVTEQWHYYISSKVLSAEELLHHARTEWSVESMHWLLDVHFDEDKCRIQSKNIQQNLNMLHKVALNIVRIYKRETQSKLALNGIMFRALMNPHDLLPLLDKN</sequence>
<dbReference type="EMBL" id="ATFE01000009">
    <property type="protein sequence ID" value="EPF28617.1"/>
    <property type="molecule type" value="Genomic_DNA"/>
</dbReference>
<dbReference type="EMBL" id="ATFE01000002">
    <property type="protein sequence ID" value="EPF29967.1"/>
    <property type="molecule type" value="Genomic_DNA"/>
</dbReference>
<evidence type="ECO:0000313" key="2">
    <source>
        <dbReference type="EMBL" id="EPF28617.1"/>
    </source>
</evidence>
<evidence type="ECO:0000313" key="6">
    <source>
        <dbReference type="Proteomes" id="UP000014634"/>
    </source>
</evidence>
<dbReference type="InterPro" id="IPR002559">
    <property type="entry name" value="Transposase_11"/>
</dbReference>